<dbReference type="NCBIfam" id="NF011646">
    <property type="entry name" value="PRK15064.1"/>
    <property type="match status" value="1"/>
</dbReference>
<dbReference type="SMART" id="SM00382">
    <property type="entry name" value="AAA"/>
    <property type="match status" value="2"/>
</dbReference>
<gene>
    <name evidence="6" type="ORF">BPMI_02989</name>
</gene>
<proteinExistence type="predicted"/>
<keyword evidence="2" id="KW-0472">Membrane</keyword>
<evidence type="ECO:0000256" key="1">
    <source>
        <dbReference type="ARBA" id="ARBA00022475"/>
    </source>
</evidence>
<dbReference type="InterPro" id="IPR032781">
    <property type="entry name" value="ABC_tran_Xtn"/>
</dbReference>
<evidence type="ECO:0000256" key="2">
    <source>
        <dbReference type="ARBA" id="ARBA00022519"/>
    </source>
</evidence>
<keyword evidence="4" id="KW-0067">ATP-binding</keyword>
<evidence type="ECO:0000256" key="4">
    <source>
        <dbReference type="ARBA" id="ARBA00022840"/>
    </source>
</evidence>
<keyword evidence="2" id="KW-0997">Cell inner membrane</keyword>
<dbReference type="Pfam" id="PF12848">
    <property type="entry name" value="ABC_tran_Xtn"/>
    <property type="match status" value="1"/>
</dbReference>
<dbReference type="InterPro" id="IPR051309">
    <property type="entry name" value="ABCF_ATPase"/>
</dbReference>
<dbReference type="PANTHER" id="PTHR42855:SF2">
    <property type="entry name" value="DRUG RESISTANCE ABC TRANSPORTER,ATP-BINDING PROTEIN"/>
    <property type="match status" value="1"/>
</dbReference>
<dbReference type="PROSITE" id="PS50893">
    <property type="entry name" value="ABC_TRANSPORTER_2"/>
    <property type="match status" value="2"/>
</dbReference>
<keyword evidence="3" id="KW-0547">Nucleotide-binding</keyword>
<dbReference type="Proteomes" id="UP000242951">
    <property type="component" value="Unassembled WGS sequence"/>
</dbReference>
<evidence type="ECO:0000259" key="5">
    <source>
        <dbReference type="PROSITE" id="PS50893"/>
    </source>
</evidence>
<feature type="domain" description="ABC transporter" evidence="5">
    <location>
        <begin position="2"/>
        <end position="252"/>
    </location>
</feature>
<dbReference type="PRINTS" id="PR01868">
    <property type="entry name" value="ABCEFAMILY"/>
</dbReference>
<dbReference type="InterPro" id="IPR013283">
    <property type="entry name" value="RLI1"/>
</dbReference>
<dbReference type="EMBL" id="LELG01000011">
    <property type="protein sequence ID" value="KMQ81108.1"/>
    <property type="molecule type" value="Genomic_DNA"/>
</dbReference>
<feature type="domain" description="ABC transporter" evidence="5">
    <location>
        <begin position="313"/>
        <end position="529"/>
    </location>
</feature>
<name>A0ABR5HNZ5_9BURK</name>
<evidence type="ECO:0000313" key="7">
    <source>
        <dbReference type="Proteomes" id="UP000242951"/>
    </source>
</evidence>
<protein>
    <submittedName>
        <fullName evidence="6">ATPase component of ABC transporter with duplicated ATPase domain</fullName>
    </submittedName>
</protein>
<dbReference type="InterPro" id="IPR003439">
    <property type="entry name" value="ABC_transporter-like_ATP-bd"/>
</dbReference>
<dbReference type="PANTHER" id="PTHR42855">
    <property type="entry name" value="ABC TRANSPORTER ATP-BINDING SUBUNIT"/>
    <property type="match status" value="1"/>
</dbReference>
<dbReference type="InterPro" id="IPR027417">
    <property type="entry name" value="P-loop_NTPase"/>
</dbReference>
<keyword evidence="1" id="KW-1003">Cell membrane</keyword>
<dbReference type="CDD" id="cd03221">
    <property type="entry name" value="ABCF_EF-3"/>
    <property type="match status" value="2"/>
</dbReference>
<evidence type="ECO:0000313" key="6">
    <source>
        <dbReference type="EMBL" id="KMQ81108.1"/>
    </source>
</evidence>
<keyword evidence="7" id="KW-1185">Reference proteome</keyword>
<evidence type="ECO:0000256" key="3">
    <source>
        <dbReference type="ARBA" id="ARBA00022741"/>
    </source>
</evidence>
<dbReference type="Gene3D" id="3.40.50.300">
    <property type="entry name" value="P-loop containing nucleotide triphosphate hydrolases"/>
    <property type="match status" value="2"/>
</dbReference>
<organism evidence="6 7">
    <name type="scientific">Candidatus Burkholderia pumila</name>
    <dbReference type="NCBI Taxonomy" id="1090375"/>
    <lineage>
        <taxon>Bacteria</taxon>
        <taxon>Pseudomonadati</taxon>
        <taxon>Pseudomonadota</taxon>
        <taxon>Betaproteobacteria</taxon>
        <taxon>Burkholderiales</taxon>
        <taxon>Burkholderiaceae</taxon>
        <taxon>Burkholderia</taxon>
    </lineage>
</organism>
<sequence>MLSTANITMQFGHKPLFENISVKFGEGNRYGLIGANGCGKSTFMKILGGNLKPSSGNVMLEPNLRLGKLFQDQFAYEDMRVLDVVMMGHTEMWAAMTERDAIYANPEATDDDYMRAADLEAKFAEYDGYTAEARAGELLLGIGIDISDHNGPMSNVAPGWKLRVLLAQALFSKPDVLLLDEPTNNLDISSIRWLEDVLNQCSSTIIIISHDRHFLNQVCTHMADMDYGTLRVWPGNYDNYMLASTQARERQHASNQKAKERVADLQDFVLRFSANKSKARQATSRLKMIDKIKIEEFKPSSRQNPFIRFEYEKKLHNIAVVAEEITKKYERTIFSNFNLSVQPGERIAIIGENGAGKTTLLKALKGALELDHGTVKWAENANVGYMPQDTYEEFPKDETLTDWIDQYRKEGDDEQMMRGTLGRLLFNADDIKKNVKVLSGGEKGRMIWGKLMLGRHNVLLMDEPTNHMDMESIESLQVALDKFEGTLIFVSHDREFVSGLANRIIEIKTDGTLQDFGGNYEDFLSIQGIQ</sequence>
<accession>A0ABR5HNZ5</accession>
<dbReference type="InterPro" id="IPR003593">
    <property type="entry name" value="AAA+_ATPase"/>
</dbReference>
<dbReference type="SUPFAM" id="SSF52540">
    <property type="entry name" value="P-loop containing nucleoside triphosphate hydrolases"/>
    <property type="match status" value="2"/>
</dbReference>
<comment type="caution">
    <text evidence="6">The sequence shown here is derived from an EMBL/GenBank/DDBJ whole genome shotgun (WGS) entry which is preliminary data.</text>
</comment>
<reference evidence="6 7" key="1">
    <citation type="submission" date="2015-06" db="EMBL/GenBank/DDBJ databases">
        <title>Comparative genomics of Burkholderia leaf nodule symbionts.</title>
        <authorList>
            <person name="Carlier A."/>
            <person name="Eberl L."/>
            <person name="Pinto-Carbo M."/>
        </authorList>
    </citation>
    <scope>NUCLEOTIDE SEQUENCE [LARGE SCALE GENOMIC DNA]</scope>
    <source>
        <strain evidence="6 7">UZHbot3</strain>
    </source>
</reference>
<dbReference type="Pfam" id="PF00005">
    <property type="entry name" value="ABC_tran"/>
    <property type="match status" value="2"/>
</dbReference>